<dbReference type="AlphaFoldDB" id="A0A090MEQ1"/>
<organism evidence="2 3">
    <name type="scientific">Ostreococcus tauri</name>
    <name type="common">Marine green alga</name>
    <dbReference type="NCBI Taxonomy" id="70448"/>
    <lineage>
        <taxon>Eukaryota</taxon>
        <taxon>Viridiplantae</taxon>
        <taxon>Chlorophyta</taxon>
        <taxon>Mamiellophyceae</taxon>
        <taxon>Mamiellales</taxon>
        <taxon>Bathycoccaceae</taxon>
        <taxon>Ostreococcus</taxon>
    </lineage>
</organism>
<dbReference type="STRING" id="70448.A0A090MEQ1"/>
<dbReference type="OrthoDB" id="2019920at2759"/>
<protein>
    <submittedName>
        <fullName evidence="2">Unnamed product</fullName>
    </submittedName>
</protein>
<dbReference type="EMBL" id="CAID01000008">
    <property type="protein sequence ID" value="CEG01452.1"/>
    <property type="molecule type" value="Genomic_DNA"/>
</dbReference>
<dbReference type="RefSeq" id="XP_022840964.1">
    <property type="nucleotide sequence ID" value="XM_022983557.1"/>
</dbReference>
<comment type="caution">
    <text evidence="2">The sequence shown here is derived from an EMBL/GenBank/DDBJ whole genome shotgun (WGS) entry which is preliminary data.</text>
</comment>
<dbReference type="PANTHER" id="PTHR36761:SF2">
    <property type="entry name" value="ORF03 PROTEIN"/>
    <property type="match status" value="1"/>
</dbReference>
<gene>
    <name evidence="2" type="ORF">OT_ostta08g01810</name>
</gene>
<evidence type="ECO:0000256" key="1">
    <source>
        <dbReference type="SAM" id="MobiDB-lite"/>
    </source>
</evidence>
<dbReference type="Proteomes" id="UP000009170">
    <property type="component" value="Unassembled WGS sequence"/>
</dbReference>
<dbReference type="KEGG" id="ota:OT_ostta08g01810"/>
<name>A0A090MEQ1_OSTTA</name>
<keyword evidence="3" id="KW-1185">Reference proteome</keyword>
<sequence>MRAALALGAPSPSLRRLSRVASNTEKRADDAVIASKPFASRPNAYDNASKALLNEVRRALIPIGADAASVLRATQRFQDAFESGEDMETVVARSLGYERAEDVPEAQKFYAEKIAQKLESNARTLAGEIERAREMYDAGVKAYGRGMYDDAVKWFEAAEKETSETSTLGGKIGIYKALALDAYGQRDKALAVYEWLESVHPVKSIRKQAEELRYILEAPRLEIGENERVEVKLMPKDGFEPYNDKWATGRRSTGSTSSRREKTLEEEYGAEVNEPFDYEKLRLGLQIVGLTCVAVGVAWYSTRLR</sequence>
<evidence type="ECO:0000313" key="3">
    <source>
        <dbReference type="Proteomes" id="UP000009170"/>
    </source>
</evidence>
<reference evidence="2 3" key="2">
    <citation type="journal article" date="2014" name="BMC Genomics">
        <title>An improved genome of the model marine alga Ostreococcus tauri unfolds by assessing Illumina de novo assemblies.</title>
        <authorList>
            <person name="Blanc-Mathieu R."/>
            <person name="Verhelst B."/>
            <person name="Derelle E."/>
            <person name="Rombauts S."/>
            <person name="Bouget F.Y."/>
            <person name="Carre I."/>
            <person name="Chateau A."/>
            <person name="Eyre-Walker A."/>
            <person name="Grimsley N."/>
            <person name="Moreau H."/>
            <person name="Piegu B."/>
            <person name="Rivals E."/>
            <person name="Schackwitz W."/>
            <person name="Van de Peer Y."/>
            <person name="Piganeau G."/>
        </authorList>
    </citation>
    <scope>NUCLEOTIDE SEQUENCE [LARGE SCALE GENOMIC DNA]</scope>
    <source>
        <strain evidence="3">OTTH 0595 / CCAP 157/2 / RCC745</strain>
    </source>
</reference>
<reference evidence="3" key="1">
    <citation type="journal article" date="2006" name="Proc. Natl. Acad. Sci. U.S.A.">
        <title>Genome analysis of the smallest free-living eukaryote Ostreococcus tauri unveils many unique features.</title>
        <authorList>
            <person name="Derelle E."/>
            <person name="Ferraz C."/>
            <person name="Rombauts S."/>
            <person name="Rouze P."/>
            <person name="Worden A.Z."/>
            <person name="Robbens S."/>
            <person name="Partensky F."/>
            <person name="Degroeve S."/>
            <person name="Echeynie S."/>
            <person name="Cooke R."/>
            <person name="Saeys Y."/>
            <person name="Wuyts J."/>
            <person name="Jabbari K."/>
            <person name="Bowler C."/>
            <person name="Panaud O."/>
            <person name="Piegu B."/>
            <person name="Ball S.G."/>
            <person name="Ral J.-P."/>
            <person name="Bouget F.-Y."/>
            <person name="Piganeau G."/>
            <person name="De Baets B."/>
            <person name="Picard A."/>
            <person name="Delseny M."/>
            <person name="Demaille J."/>
            <person name="Van de Peer Y."/>
            <person name="Moreau H."/>
        </authorList>
    </citation>
    <scope>NUCLEOTIDE SEQUENCE [LARGE SCALE GENOMIC DNA]</scope>
    <source>
        <strain evidence="3">OTTH 0595 / CCAP 157/2 / RCC745</strain>
    </source>
</reference>
<accession>A0A090MEQ1</accession>
<feature type="region of interest" description="Disordered" evidence="1">
    <location>
        <begin position="244"/>
        <end position="266"/>
    </location>
</feature>
<proteinExistence type="predicted"/>
<dbReference type="InParanoid" id="A0A090MEQ1"/>
<evidence type="ECO:0000313" key="2">
    <source>
        <dbReference type="EMBL" id="CEG01452.1"/>
    </source>
</evidence>
<dbReference type="GeneID" id="9831567"/>
<dbReference type="FunCoup" id="A0A090MEQ1">
    <property type="interactions" value="77"/>
</dbReference>
<dbReference type="PANTHER" id="PTHR36761">
    <property type="entry name" value="ORF03 PROTEIN"/>
    <property type="match status" value="1"/>
</dbReference>